<evidence type="ECO:0000256" key="10">
    <source>
        <dbReference type="ARBA" id="ARBA00022989"/>
    </source>
</evidence>
<dbReference type="PRINTS" id="PR00019">
    <property type="entry name" value="LEURICHRPT"/>
</dbReference>
<dbReference type="Pfam" id="PF00560">
    <property type="entry name" value="LRR_1"/>
    <property type="match status" value="5"/>
</dbReference>
<evidence type="ECO:0000256" key="5">
    <source>
        <dbReference type="ARBA" id="ARBA00022692"/>
    </source>
</evidence>
<dbReference type="InterPro" id="IPR003591">
    <property type="entry name" value="Leu-rich_rpt_typical-subtyp"/>
</dbReference>
<reference evidence="18 19" key="1">
    <citation type="journal article" date="2024" name="G3 (Bethesda)">
        <title>Genome assembly of Hibiscus sabdariffa L. provides insights into metabolisms of medicinal natural products.</title>
        <authorList>
            <person name="Kim T."/>
        </authorList>
    </citation>
    <scope>NUCLEOTIDE SEQUENCE [LARGE SCALE GENOMIC DNA]</scope>
    <source>
        <strain evidence="18">TK-2024</strain>
        <tissue evidence="18">Old leaves</tissue>
    </source>
</reference>
<dbReference type="InterPro" id="IPR004552">
    <property type="entry name" value="AGP_acyltrans"/>
</dbReference>
<evidence type="ECO:0000256" key="2">
    <source>
        <dbReference type="ARBA" id="ARBA00022527"/>
    </source>
</evidence>
<accession>A0ABR2NWE9</accession>
<dbReference type="InterPro" id="IPR017441">
    <property type="entry name" value="Protein_kinase_ATP_BS"/>
</dbReference>
<dbReference type="Pfam" id="PF13855">
    <property type="entry name" value="LRR_8"/>
    <property type="match status" value="3"/>
</dbReference>
<name>A0ABR2NWE9_9ROSI</name>
<evidence type="ECO:0000313" key="19">
    <source>
        <dbReference type="Proteomes" id="UP001396334"/>
    </source>
</evidence>
<comment type="subcellular location">
    <subcellularLocation>
        <location evidence="1">Membrane</location>
    </subcellularLocation>
</comment>
<dbReference type="SUPFAM" id="SSF69593">
    <property type="entry name" value="Glycerol-3-phosphate (1)-acyltransferase"/>
    <property type="match status" value="1"/>
</dbReference>
<evidence type="ECO:0000256" key="15">
    <source>
        <dbReference type="RuleBase" id="RU361267"/>
    </source>
</evidence>
<dbReference type="Pfam" id="PF00069">
    <property type="entry name" value="Pkinase"/>
    <property type="match status" value="1"/>
</dbReference>
<dbReference type="EMBL" id="JBBPBN010000097">
    <property type="protein sequence ID" value="KAK8980295.1"/>
    <property type="molecule type" value="Genomic_DNA"/>
</dbReference>
<dbReference type="InterPro" id="IPR000719">
    <property type="entry name" value="Prot_kinase_dom"/>
</dbReference>
<dbReference type="Proteomes" id="UP001396334">
    <property type="component" value="Unassembled WGS sequence"/>
</dbReference>
<keyword evidence="3" id="KW-0433">Leucine-rich repeat</keyword>
<dbReference type="InterPro" id="IPR011009">
    <property type="entry name" value="Kinase-like_dom_sf"/>
</dbReference>
<evidence type="ECO:0000313" key="18">
    <source>
        <dbReference type="EMBL" id="KAK8980295.1"/>
    </source>
</evidence>
<dbReference type="InterPro" id="IPR013210">
    <property type="entry name" value="LRR_N_plant-typ"/>
</dbReference>
<evidence type="ECO:0000256" key="8">
    <source>
        <dbReference type="ARBA" id="ARBA00022777"/>
    </source>
</evidence>
<keyword evidence="8" id="KW-0418">Kinase</keyword>
<dbReference type="InterPro" id="IPR051420">
    <property type="entry name" value="Ser_Thr_Kinases_DiverseReg"/>
</dbReference>
<keyword evidence="7 14" id="KW-0547">Nucleotide-binding</keyword>
<dbReference type="Gene3D" id="1.10.510.10">
    <property type="entry name" value="Transferase(Phosphotransferase) domain 1"/>
    <property type="match status" value="1"/>
</dbReference>
<dbReference type="Pfam" id="PF08263">
    <property type="entry name" value="LRRNT_2"/>
    <property type="match status" value="1"/>
</dbReference>
<evidence type="ECO:0000256" key="6">
    <source>
        <dbReference type="ARBA" id="ARBA00022737"/>
    </source>
</evidence>
<organism evidence="18 19">
    <name type="scientific">Hibiscus sabdariffa</name>
    <name type="common">roselle</name>
    <dbReference type="NCBI Taxonomy" id="183260"/>
    <lineage>
        <taxon>Eukaryota</taxon>
        <taxon>Viridiplantae</taxon>
        <taxon>Streptophyta</taxon>
        <taxon>Embryophyta</taxon>
        <taxon>Tracheophyta</taxon>
        <taxon>Spermatophyta</taxon>
        <taxon>Magnoliopsida</taxon>
        <taxon>eudicotyledons</taxon>
        <taxon>Gunneridae</taxon>
        <taxon>Pentapetalae</taxon>
        <taxon>rosids</taxon>
        <taxon>malvids</taxon>
        <taxon>Malvales</taxon>
        <taxon>Malvaceae</taxon>
        <taxon>Malvoideae</taxon>
        <taxon>Hibiscus</taxon>
    </lineage>
</organism>
<dbReference type="SUPFAM" id="SSF52047">
    <property type="entry name" value="RNI-like"/>
    <property type="match status" value="2"/>
</dbReference>
<comment type="similarity">
    <text evidence="15">Belongs to the 1-acyl-sn-glycerol-3-phosphate acyltransferase family.</text>
</comment>
<dbReference type="SMART" id="SM00563">
    <property type="entry name" value="PlsC"/>
    <property type="match status" value="1"/>
</dbReference>
<comment type="caution">
    <text evidence="18">The sequence shown here is derived from an EMBL/GenBank/DDBJ whole genome shotgun (WGS) entry which is preliminary data.</text>
</comment>
<comment type="catalytic activity">
    <reaction evidence="15">
        <text>a 1-acyl-sn-glycero-3-phosphate + an acyl-CoA = a 1,2-diacyl-sn-glycero-3-phosphate + CoA</text>
        <dbReference type="Rhea" id="RHEA:19709"/>
        <dbReference type="ChEBI" id="CHEBI:57287"/>
        <dbReference type="ChEBI" id="CHEBI:57970"/>
        <dbReference type="ChEBI" id="CHEBI:58342"/>
        <dbReference type="ChEBI" id="CHEBI:58608"/>
        <dbReference type="EC" id="2.3.1.51"/>
    </reaction>
</comment>
<keyword evidence="15" id="KW-1208">Phospholipid metabolism</keyword>
<feature type="transmembrane region" description="Helical" evidence="16">
    <location>
        <begin position="1022"/>
        <end position="1044"/>
    </location>
</feature>
<evidence type="ECO:0000256" key="3">
    <source>
        <dbReference type="ARBA" id="ARBA00022614"/>
    </source>
</evidence>
<dbReference type="CDD" id="cd07989">
    <property type="entry name" value="LPLAT_AGPAT-like"/>
    <property type="match status" value="1"/>
</dbReference>
<dbReference type="SUPFAM" id="SSF56112">
    <property type="entry name" value="Protein kinase-like (PK-like)"/>
    <property type="match status" value="1"/>
</dbReference>
<evidence type="ECO:0000256" key="16">
    <source>
        <dbReference type="SAM" id="Phobius"/>
    </source>
</evidence>
<proteinExistence type="inferred from homology"/>
<dbReference type="InterPro" id="IPR008266">
    <property type="entry name" value="Tyr_kinase_AS"/>
</dbReference>
<evidence type="ECO:0000259" key="17">
    <source>
        <dbReference type="PROSITE" id="PS50011"/>
    </source>
</evidence>
<dbReference type="PROSITE" id="PS00109">
    <property type="entry name" value="PROTEIN_KINASE_TYR"/>
    <property type="match status" value="1"/>
</dbReference>
<evidence type="ECO:0000256" key="11">
    <source>
        <dbReference type="ARBA" id="ARBA00023136"/>
    </source>
</evidence>
<dbReference type="PANTHER" id="PTHR48005:SF70">
    <property type="entry name" value="MDIS1-INTERACTING RECEPTOR LIKE KINASE 2-LIKE"/>
    <property type="match status" value="1"/>
</dbReference>
<keyword evidence="11 16" id="KW-0472">Membrane</keyword>
<feature type="binding site" evidence="14">
    <location>
        <position position="1117"/>
    </location>
    <ligand>
        <name>ATP</name>
        <dbReference type="ChEBI" id="CHEBI:30616"/>
    </ligand>
</feature>
<keyword evidence="19" id="KW-1185">Reference proteome</keyword>
<dbReference type="EC" id="2.3.1.51" evidence="15"/>
<dbReference type="InterPro" id="IPR032675">
    <property type="entry name" value="LRR_dom_sf"/>
</dbReference>
<feature type="transmembrane region" description="Helical" evidence="16">
    <location>
        <begin position="128"/>
        <end position="153"/>
    </location>
</feature>
<keyword evidence="15" id="KW-0012">Acyltransferase</keyword>
<evidence type="ECO:0000256" key="7">
    <source>
        <dbReference type="ARBA" id="ARBA00022741"/>
    </source>
</evidence>
<dbReference type="InterPro" id="IPR002123">
    <property type="entry name" value="Plipid/glycerol_acylTrfase"/>
</dbReference>
<dbReference type="SMART" id="SM00369">
    <property type="entry name" value="LRR_TYP"/>
    <property type="match status" value="14"/>
</dbReference>
<keyword evidence="5 16" id="KW-0812">Transmembrane</keyword>
<sequence>MELSSLSSLPLLRYPKPSSSSVLPISPFSDPKCAYFGYSVCKRATVRNSYSSAQHKFLHISRTHDGKPGCYFSPNEGINRYSIGKSYNLNKLSRYVVAKSELAGTGMPDASYSLSEVKLSSKVRGVCFYIVTAIAAISLIGFMIVAHPFVLLFDRYRRKSQHFIAKLWASATVSPFFKIEYEGLENLPSHDAPAVYVSNHQSFLDIYTLLTLGRSFKFISKTGVFLFPIIGWAMSMMGTIPLKRMDSRSQMECLKRCMDLVRNGASVFFFPEGTRSKDGKLGDFKKGAFSVAAKTGVPVIPITLIGTGRIMPAGMEGVKGFYNSELAIFISGTFRDESPARNKEADALLKWKASLDDQSQSFLSSWDGNGPCNWTGIICGKSRRVSKLNLSSSGLKGTLNGFSFSSFPELTVLDLSYNYLNGTIPPDVGNLSRLTYLDLSSNYLSGNIPVEIGNLSSVSELYLFKNILTGSIPPSIGDLTNLFRLVLSDNKISGSIPKEIGMLGFLIELSLSNNNLTGEIPASIGNLTNLLFLHLYTNKHSGSIPHQIGMSKSLSELDLSDNNLVGSLPPSIGNLTNLILLSLFNNTISGSIPKEIGMLSSVEVFHLFNNSLTGEIPSSIGNLTKVWYLYLGDNNIHGSIPLEVGRMTSLTDLYLSDANLSGLIPASIGNLKNLIYLHLFFNALSGFIPSSIGNLTNLVELILDRNNLEGSIPREFGKLQSLVDLRLFSNSLSGFIPAEMNNLTSLKNIQLSENHLIGHLPQQVCLGGALEYFVASNNYFTGPIPKSLKNCTSLLRVRLDHNQLTGKIPSELRKATQLQACDLSSNHLTGGIPKELGELKLLFNLMLNDNHLSGSIPPQIGMLSGLVSLNLAANNLTLSIPKRLSQCKKLLELNLSVNRLSGRIPFEVGSLSFLQVLDISHNLLIGKIPEQIGSLKSLEKLNLSHNMLFGFIPSTFDDMLSLTSVDVSHNQLEGPLPDNKAFREASFEAFRNNKGLCGNITGLEACSSNSNHSVDHKKKSKIVIATVIPILCTILIVFVVFAILSSSQQRERKTDNTPRIVVSDNMFAICNYDGKVMYENIVEATEEFDSKYCIGVGGYGSVYKAQLSNGQMVAVKKLHPLLEGGVADQKAFNSEIQALTEIRHRNIVKLHGFCSHPRHSILVYEFLGGGSLEKILRTDEQAIEFDWIKRLNVVKGIANAVSYMHHDCFPPIVHRDISSKNILLDSDYEAHVADFGAARLKKPDSSNWTLFEGTLGYTAPELAYTMQVNEKCDVFSFGVVTLETLMGRHPGNLISFLSSSFSSLSPSCSSSETFNHLLLKDLLDQRLPSPRRQTTAELISIVKLASLCLHASPHSRPSMQQSAGAFWHLVAVERNQHAGSLAEGL</sequence>
<keyword evidence="4 15" id="KW-0808">Transferase</keyword>
<evidence type="ECO:0000256" key="12">
    <source>
        <dbReference type="ARBA" id="ARBA00047899"/>
    </source>
</evidence>
<dbReference type="PANTHER" id="PTHR48005">
    <property type="entry name" value="LEUCINE RICH REPEAT KINASE 2"/>
    <property type="match status" value="1"/>
</dbReference>
<evidence type="ECO:0000256" key="4">
    <source>
        <dbReference type="ARBA" id="ARBA00022679"/>
    </source>
</evidence>
<keyword evidence="15" id="KW-0444">Lipid biosynthesis</keyword>
<feature type="transmembrane region" description="Helical" evidence="16">
    <location>
        <begin position="224"/>
        <end position="242"/>
    </location>
</feature>
<protein>
    <recommendedName>
        <fullName evidence="15">1-acyl-sn-glycerol-3-phosphate acyltransferase</fullName>
        <ecNumber evidence="15">2.3.1.51</ecNumber>
    </recommendedName>
</protein>
<evidence type="ECO:0000256" key="13">
    <source>
        <dbReference type="ARBA" id="ARBA00048679"/>
    </source>
</evidence>
<feature type="domain" description="Protein kinase" evidence="17">
    <location>
        <begin position="1088"/>
        <end position="1371"/>
    </location>
</feature>
<comment type="domain">
    <text evidence="15">The HXXXXD motif is essential for acyltransferase activity and may constitute the binding site for the phosphate moiety of the glycerol-3-phosphate.</text>
</comment>
<dbReference type="NCBIfam" id="TIGR00530">
    <property type="entry name" value="AGP_acyltrn"/>
    <property type="match status" value="1"/>
</dbReference>
<dbReference type="Gene3D" id="3.80.10.10">
    <property type="entry name" value="Ribonuclease Inhibitor"/>
    <property type="match status" value="4"/>
</dbReference>
<dbReference type="InterPro" id="IPR001611">
    <property type="entry name" value="Leu-rich_rpt"/>
</dbReference>
<evidence type="ECO:0000256" key="1">
    <source>
        <dbReference type="ARBA" id="ARBA00004370"/>
    </source>
</evidence>
<dbReference type="PROSITE" id="PS50011">
    <property type="entry name" value="PROTEIN_KINASE_DOM"/>
    <property type="match status" value="1"/>
</dbReference>
<dbReference type="Pfam" id="PF01553">
    <property type="entry name" value="Acyltransferase"/>
    <property type="match status" value="1"/>
</dbReference>
<dbReference type="Gene3D" id="3.30.200.20">
    <property type="entry name" value="Phosphorylase Kinase, domain 1"/>
    <property type="match status" value="1"/>
</dbReference>
<keyword evidence="6" id="KW-0677">Repeat</keyword>
<keyword evidence="15" id="KW-0594">Phospholipid biosynthesis</keyword>
<keyword evidence="15" id="KW-0443">Lipid metabolism</keyword>
<keyword evidence="9 14" id="KW-0067">ATP-binding</keyword>
<keyword evidence="2" id="KW-0723">Serine/threonine-protein kinase</keyword>
<evidence type="ECO:0000256" key="9">
    <source>
        <dbReference type="ARBA" id="ARBA00022840"/>
    </source>
</evidence>
<dbReference type="PROSITE" id="PS00107">
    <property type="entry name" value="PROTEIN_KINASE_ATP"/>
    <property type="match status" value="1"/>
</dbReference>
<comment type="catalytic activity">
    <reaction evidence="13">
        <text>L-seryl-[protein] + ATP = O-phospho-L-seryl-[protein] + ADP + H(+)</text>
        <dbReference type="Rhea" id="RHEA:17989"/>
        <dbReference type="Rhea" id="RHEA-COMP:9863"/>
        <dbReference type="Rhea" id="RHEA-COMP:11604"/>
        <dbReference type="ChEBI" id="CHEBI:15378"/>
        <dbReference type="ChEBI" id="CHEBI:29999"/>
        <dbReference type="ChEBI" id="CHEBI:30616"/>
        <dbReference type="ChEBI" id="CHEBI:83421"/>
        <dbReference type="ChEBI" id="CHEBI:456216"/>
        <dbReference type="EC" id="2.7.11.1"/>
    </reaction>
</comment>
<comment type="catalytic activity">
    <reaction evidence="12">
        <text>L-threonyl-[protein] + ATP = O-phospho-L-threonyl-[protein] + ADP + H(+)</text>
        <dbReference type="Rhea" id="RHEA:46608"/>
        <dbReference type="Rhea" id="RHEA-COMP:11060"/>
        <dbReference type="Rhea" id="RHEA-COMP:11605"/>
        <dbReference type="ChEBI" id="CHEBI:15378"/>
        <dbReference type="ChEBI" id="CHEBI:30013"/>
        <dbReference type="ChEBI" id="CHEBI:30616"/>
        <dbReference type="ChEBI" id="CHEBI:61977"/>
        <dbReference type="ChEBI" id="CHEBI:456216"/>
        <dbReference type="EC" id="2.7.11.1"/>
    </reaction>
</comment>
<keyword evidence="10 16" id="KW-1133">Transmembrane helix</keyword>
<evidence type="ECO:0000256" key="14">
    <source>
        <dbReference type="PROSITE-ProRule" id="PRU10141"/>
    </source>
</evidence>
<gene>
    <name evidence="18" type="ORF">V6N11_061507</name>
</gene>